<dbReference type="EMBL" id="CATNWA010005267">
    <property type="protein sequence ID" value="CAI9549647.1"/>
    <property type="molecule type" value="Genomic_DNA"/>
</dbReference>
<reference evidence="1" key="1">
    <citation type="submission" date="2023-05" db="EMBL/GenBank/DDBJ databases">
        <authorList>
            <person name="Stuckert A."/>
        </authorList>
    </citation>
    <scope>NUCLEOTIDE SEQUENCE</scope>
</reference>
<gene>
    <name evidence="1" type="ORF">SPARVUS_LOCUS3389889</name>
</gene>
<comment type="caution">
    <text evidence="1">The sequence shown here is derived from an EMBL/GenBank/DDBJ whole genome shotgun (WGS) entry which is preliminary data.</text>
</comment>
<name>A0ABN9BQV2_9NEOB</name>
<dbReference type="InterPro" id="IPR009072">
    <property type="entry name" value="Histone-fold"/>
</dbReference>
<evidence type="ECO:0000313" key="2">
    <source>
        <dbReference type="Proteomes" id="UP001162483"/>
    </source>
</evidence>
<proteinExistence type="predicted"/>
<protein>
    <submittedName>
        <fullName evidence="1">Uncharacterized protein</fullName>
    </submittedName>
</protein>
<dbReference type="Proteomes" id="UP001162483">
    <property type="component" value="Unassembled WGS sequence"/>
</dbReference>
<organism evidence="1 2">
    <name type="scientific">Staurois parvus</name>
    <dbReference type="NCBI Taxonomy" id="386267"/>
    <lineage>
        <taxon>Eukaryota</taxon>
        <taxon>Metazoa</taxon>
        <taxon>Chordata</taxon>
        <taxon>Craniata</taxon>
        <taxon>Vertebrata</taxon>
        <taxon>Euteleostomi</taxon>
        <taxon>Amphibia</taxon>
        <taxon>Batrachia</taxon>
        <taxon>Anura</taxon>
        <taxon>Neobatrachia</taxon>
        <taxon>Ranoidea</taxon>
        <taxon>Ranidae</taxon>
        <taxon>Staurois</taxon>
    </lineage>
</organism>
<accession>A0ABN9BQV2</accession>
<sequence>MELKLHCLYKTSIAFKCLDTVSRDARFRLKPRLESSLLCSSQSVVFTICSGSAIMERVTARAPVCPATILKYRMAEIIKLAGNTVHRTTTIRRPASSPDTSSWLLLRSSTSCWVASSSPMEESCPTPRPSCCSRRLKATSQPRPSKLDLFI</sequence>
<evidence type="ECO:0000313" key="1">
    <source>
        <dbReference type="EMBL" id="CAI9549647.1"/>
    </source>
</evidence>
<keyword evidence="2" id="KW-1185">Reference proteome</keyword>
<dbReference type="Gene3D" id="1.10.20.10">
    <property type="entry name" value="Histone, subunit A"/>
    <property type="match status" value="1"/>
</dbReference>